<sequence>MMWISGFVGLIAGIITGLVVIHFTTRGVKKTRNESYDLQKSQSALRDHQEELCDYLRKSMKLLENLERDYQNLYRHIDQGANVLRDRLVGESKIFNDSNRDIEREQDQISIHLPRDYPIHTSSILHRRERC</sequence>
<dbReference type="PANTHER" id="PTHR39579">
    <property type="entry name" value="INNER MEMBRANE PROTEIN YHCB"/>
    <property type="match status" value="1"/>
</dbReference>
<evidence type="ECO:0000256" key="1">
    <source>
        <dbReference type="ARBA" id="ARBA00004377"/>
    </source>
</evidence>
<evidence type="ECO:0000256" key="10">
    <source>
        <dbReference type="ARBA" id="ARBA00035657"/>
    </source>
</evidence>
<evidence type="ECO:0000256" key="8">
    <source>
        <dbReference type="ARBA" id="ARBA00023136"/>
    </source>
</evidence>
<dbReference type="AlphaFoldDB" id="A0A451DCC2"/>
<dbReference type="GO" id="GO:0008360">
    <property type="term" value="P:regulation of cell shape"/>
    <property type="evidence" value="ECO:0007669"/>
    <property type="project" value="UniProtKB-KW"/>
</dbReference>
<evidence type="ECO:0000256" key="9">
    <source>
        <dbReference type="ARBA" id="ARBA00023306"/>
    </source>
</evidence>
<protein>
    <recommendedName>
        <fullName evidence="11">Z-ring associated protein G</fullName>
    </recommendedName>
    <alternativeName>
        <fullName evidence="12">Cell division protein ZapG</fullName>
    </alternativeName>
</protein>
<keyword evidence="4" id="KW-0132">Cell division</keyword>
<dbReference type="GO" id="GO:0005886">
    <property type="term" value="C:plasma membrane"/>
    <property type="evidence" value="ECO:0007669"/>
    <property type="project" value="UniProtKB-SubCell"/>
</dbReference>
<evidence type="ECO:0000256" key="2">
    <source>
        <dbReference type="ARBA" id="ARBA00022475"/>
    </source>
</evidence>
<keyword evidence="2" id="KW-1003">Cell membrane</keyword>
<proteinExistence type="inferred from homology"/>
<evidence type="ECO:0000256" key="7">
    <source>
        <dbReference type="ARBA" id="ARBA00022989"/>
    </source>
</evidence>
<evidence type="ECO:0000256" key="4">
    <source>
        <dbReference type="ARBA" id="ARBA00022618"/>
    </source>
</evidence>
<name>A0A451DCC2_9GAMM</name>
<keyword evidence="5 13" id="KW-0812">Transmembrane</keyword>
<evidence type="ECO:0000313" key="15">
    <source>
        <dbReference type="Proteomes" id="UP000294418"/>
    </source>
</evidence>
<keyword evidence="8 13" id="KW-0472">Membrane</keyword>
<evidence type="ECO:0000256" key="5">
    <source>
        <dbReference type="ARBA" id="ARBA00022692"/>
    </source>
</evidence>
<organism evidence="14 15">
    <name type="scientific">Candidatus Erwinia haradaeae</name>
    <dbReference type="NCBI Taxonomy" id="1922217"/>
    <lineage>
        <taxon>Bacteria</taxon>
        <taxon>Pseudomonadati</taxon>
        <taxon>Pseudomonadota</taxon>
        <taxon>Gammaproteobacteria</taxon>
        <taxon>Enterobacterales</taxon>
        <taxon>Erwiniaceae</taxon>
        <taxon>Erwinia</taxon>
    </lineage>
</organism>
<gene>
    <name evidence="14" type="primary">yhcB</name>
    <name evidence="14" type="ORF">ERCILAFE3058_148</name>
</gene>
<evidence type="ECO:0000256" key="3">
    <source>
        <dbReference type="ARBA" id="ARBA00022519"/>
    </source>
</evidence>
<dbReference type="PANTHER" id="PTHR39579:SF1">
    <property type="entry name" value="INNER MEMBRANE PROTEIN YHCB"/>
    <property type="match status" value="1"/>
</dbReference>
<keyword evidence="3" id="KW-0997">Cell inner membrane</keyword>
<evidence type="ECO:0000256" key="12">
    <source>
        <dbReference type="ARBA" id="ARBA00035727"/>
    </source>
</evidence>
<evidence type="ECO:0000256" key="13">
    <source>
        <dbReference type="SAM" id="Phobius"/>
    </source>
</evidence>
<keyword evidence="7 13" id="KW-1133">Transmembrane helix</keyword>
<dbReference type="GO" id="GO:0051301">
    <property type="term" value="P:cell division"/>
    <property type="evidence" value="ECO:0007669"/>
    <property type="project" value="UniProtKB-KW"/>
</dbReference>
<dbReference type="Proteomes" id="UP000294418">
    <property type="component" value="Chromosome"/>
</dbReference>
<feature type="transmembrane region" description="Helical" evidence="13">
    <location>
        <begin position="6"/>
        <end position="25"/>
    </location>
</feature>
<reference evidence="14 15" key="1">
    <citation type="submission" date="2019-02" db="EMBL/GenBank/DDBJ databases">
        <authorList>
            <person name="Manzano-Marin A."/>
            <person name="Manzano-Marin A."/>
        </authorList>
    </citation>
    <scope>NUCLEOTIDE SEQUENCE [LARGE SCALE GENOMIC DNA]</scope>
    <source>
        <strain evidence="14 15">ErCilaricifoliae</strain>
    </source>
</reference>
<dbReference type="Pfam" id="PF06295">
    <property type="entry name" value="ZapG-like"/>
    <property type="match status" value="1"/>
</dbReference>
<evidence type="ECO:0000256" key="11">
    <source>
        <dbReference type="ARBA" id="ARBA00035703"/>
    </source>
</evidence>
<evidence type="ECO:0000313" key="14">
    <source>
        <dbReference type="EMBL" id="VFP84042.1"/>
    </source>
</evidence>
<comment type="similarity">
    <text evidence="10">Belongs to the ZapG family.</text>
</comment>
<dbReference type="InterPro" id="IPR009386">
    <property type="entry name" value="ZapG-like"/>
</dbReference>
<accession>A0A451DCC2</accession>
<keyword evidence="6" id="KW-0133">Cell shape</keyword>
<dbReference type="EMBL" id="LR217720">
    <property type="protein sequence ID" value="VFP84042.1"/>
    <property type="molecule type" value="Genomic_DNA"/>
</dbReference>
<keyword evidence="9" id="KW-0131">Cell cycle</keyword>
<evidence type="ECO:0000256" key="6">
    <source>
        <dbReference type="ARBA" id="ARBA00022960"/>
    </source>
</evidence>
<comment type="subcellular location">
    <subcellularLocation>
        <location evidence="1">Cell inner membrane</location>
        <topology evidence="1">Single-pass membrane protein</topology>
    </subcellularLocation>
</comment>